<keyword evidence="3" id="KW-1185">Reference proteome</keyword>
<protein>
    <recommendedName>
        <fullName evidence="4">Chaplin domain-containing protein</fullName>
    </recommendedName>
</protein>
<evidence type="ECO:0000313" key="2">
    <source>
        <dbReference type="EMBL" id="MCQ4079381.1"/>
    </source>
</evidence>
<feature type="compositionally biased region" description="Polar residues" evidence="1">
    <location>
        <begin position="98"/>
        <end position="130"/>
    </location>
</feature>
<comment type="caution">
    <text evidence="2">The sequence shown here is derived from an EMBL/GenBank/DDBJ whole genome shotgun (WGS) entry which is preliminary data.</text>
</comment>
<gene>
    <name evidence="2" type="ORF">NGB36_01855</name>
</gene>
<proteinExistence type="predicted"/>
<reference evidence="2" key="1">
    <citation type="submission" date="2022-06" db="EMBL/GenBank/DDBJ databases">
        <title>Draft genome sequence of Streptomyces sp. RB6PN25 isolated from peat swamp forest in Thailand.</title>
        <authorList>
            <person name="Duangmal K."/>
            <person name="Klaysubun C."/>
        </authorList>
    </citation>
    <scope>NUCLEOTIDE SEQUENCE</scope>
    <source>
        <strain evidence="2">RB6PN25</strain>
    </source>
</reference>
<evidence type="ECO:0000256" key="1">
    <source>
        <dbReference type="SAM" id="MobiDB-lite"/>
    </source>
</evidence>
<dbReference type="Proteomes" id="UP001057702">
    <property type="component" value="Unassembled WGS sequence"/>
</dbReference>
<accession>A0ABT1PNX7</accession>
<feature type="compositionally biased region" description="Polar residues" evidence="1">
    <location>
        <begin position="72"/>
        <end position="85"/>
    </location>
</feature>
<evidence type="ECO:0008006" key="4">
    <source>
        <dbReference type="Google" id="ProtNLM"/>
    </source>
</evidence>
<feature type="region of interest" description="Disordered" evidence="1">
    <location>
        <begin position="72"/>
        <end position="169"/>
    </location>
</feature>
<name>A0ABT1PNX7_9ACTN</name>
<sequence length="169" mass="16998">MCGAGTAHAQPAPQPSPQSLLSSLVGIDVGTLGRMVSGVLCNNHLVDYNYKSPVSSSPHPCINGPAHSDNRLNSGNFSNQGNPYHTGNILDVNGPADSGNSQNSGNFLNQGNPTSSGNLANTNGSTNSGDSVMGAHADPPPGGAAPAGGLSQGAAKPPQEVRQKARGRH</sequence>
<evidence type="ECO:0000313" key="3">
    <source>
        <dbReference type="Proteomes" id="UP001057702"/>
    </source>
</evidence>
<organism evidence="2 3">
    <name type="scientific">Streptomyces humicola</name>
    <dbReference type="NCBI Taxonomy" id="2953240"/>
    <lineage>
        <taxon>Bacteria</taxon>
        <taxon>Bacillati</taxon>
        <taxon>Actinomycetota</taxon>
        <taxon>Actinomycetes</taxon>
        <taxon>Kitasatosporales</taxon>
        <taxon>Streptomycetaceae</taxon>
        <taxon>Streptomyces</taxon>
    </lineage>
</organism>
<dbReference type="EMBL" id="JANFNG010000001">
    <property type="protein sequence ID" value="MCQ4079381.1"/>
    <property type="molecule type" value="Genomic_DNA"/>
</dbReference>